<dbReference type="EMBL" id="CM044707">
    <property type="protein sequence ID" value="KAI5655199.1"/>
    <property type="molecule type" value="Genomic_DNA"/>
</dbReference>
<gene>
    <name evidence="1" type="ORF">M9H77_32386</name>
</gene>
<protein>
    <submittedName>
        <fullName evidence="1">Uncharacterized protein</fullName>
    </submittedName>
</protein>
<proteinExistence type="predicted"/>
<sequence>MGEQPLKKRKLYEQLQEPSSPPPHTPPPQPPAAAQPLTHEEILRRQRNLEEIRKVFNCVKKIRRCISDGEERRHLTELEQAYLYLITASRGSSSLQRTVADLIPRYASYCPSALGPAVNVVINMHNCSLVVIRSGEDFDGSAFETAEACIFGLVDISQAAAKEALTSSVIQGICSAVFLNIFSFLISSFEGKNLFQIINEEILKIQDAKEFDIEFKHKFLDEGDSPLLKLSKLRAACFLRIFFSCLKCSLATCFELFEKTTTDSTHQLDGYYFLKQLTNAFDSSVSEYLTYQSGGDKSAQTSCSGKDVINDELVSESQSVSTNASPVSRDCLLRLALSRDLSLKGWIFSKYRKLCKLASPQVVSDVTSTLEEVFQSFTEQAKAEDNHIYGDGREFIQSKCMNQYLVPREASQQGSSLEVTGKGSSTVYDKSRQENVTDKFSANHLKRSSSYHSSASSNLDTGGSRSTDSDSLGPGDSSNTRLALPWELSNQQSQSPITRTPVDLRSSHRVVQSEKNHFSSMNHFLPSLSSSGDGINCSFNSPKHHLPHPQPPNNHVIWYSDGDPAALDIFAASNHLSLGSLGPDASEGLIRCQFEKFGHIDQFLFCSFKGFALIQYRNIMDAVKAREAMRGRSPWGACLRVKFLDVGLGTKGSINGISVGSSCHVYVGRVLNKWVKDEIINEIRKVIHKGPRMAIDLNSNNALLIEFDSPEESAIAMSHLRRCRGENGNSYSAGNVIESSQAQGGPDNPSDIYMARISRVSSMLLQLRTKYDLRSPAFPNNHMAGNHQVPSTREAERLPTSTLWINIPNLNPLPLTDDELLAICKLAIDNVGSIIWLKRTSMPMGSSWLVECNSIDTAKMLLNNLRECPGIFFQIEFSHPGMHQSTSLPIKPEKSTLELASPRANAEGLGIRVQVGQGFRPNWPHVGHRGMPEYGPRNPDSILGPSPGGGHVVPSSAERMWMYRRPETELYSVPGGISCTPAPTLGPHIAPPPAVQAPPFRPLNYPPSSWDARGFNRPAVHPIPPSGMQNVSTIHHNPIPPPFIPASVTPLAQLQGTAPLPFDQMFSLPVVTPPPLISPLPPSRPDIQRPLPPSQPPPPYSHSPLVVPPPPPPPNSPPPPPPSESSNSGCSLQCQWQGTLSKSGIPYCTVYAQRVDSDICKYSNEMAEPAEWPTKLDMTKRTDFRHVKTTFANTPPHKREVCWLLPSSQGDLKGFQDFILYLQQRECAGVIKIPAIKSMWARILFILPYSPDTCSMLAIAPNPQLCLIGLILPKETNFEWV</sequence>
<comment type="caution">
    <text evidence="1">The sequence shown here is derived from an EMBL/GenBank/DDBJ whole genome shotgun (WGS) entry which is preliminary data.</text>
</comment>
<accession>A0ACC0A4T1</accession>
<organism evidence="1 2">
    <name type="scientific">Catharanthus roseus</name>
    <name type="common">Madagascar periwinkle</name>
    <name type="synonym">Vinca rosea</name>
    <dbReference type="NCBI Taxonomy" id="4058"/>
    <lineage>
        <taxon>Eukaryota</taxon>
        <taxon>Viridiplantae</taxon>
        <taxon>Streptophyta</taxon>
        <taxon>Embryophyta</taxon>
        <taxon>Tracheophyta</taxon>
        <taxon>Spermatophyta</taxon>
        <taxon>Magnoliopsida</taxon>
        <taxon>eudicotyledons</taxon>
        <taxon>Gunneridae</taxon>
        <taxon>Pentapetalae</taxon>
        <taxon>asterids</taxon>
        <taxon>lamiids</taxon>
        <taxon>Gentianales</taxon>
        <taxon>Apocynaceae</taxon>
        <taxon>Rauvolfioideae</taxon>
        <taxon>Vinceae</taxon>
        <taxon>Catharanthinae</taxon>
        <taxon>Catharanthus</taxon>
    </lineage>
</organism>
<keyword evidence="2" id="KW-1185">Reference proteome</keyword>
<name>A0ACC0A4T1_CATRO</name>
<evidence type="ECO:0000313" key="2">
    <source>
        <dbReference type="Proteomes" id="UP001060085"/>
    </source>
</evidence>
<evidence type="ECO:0000313" key="1">
    <source>
        <dbReference type="EMBL" id="KAI5655199.1"/>
    </source>
</evidence>
<reference evidence="2" key="1">
    <citation type="journal article" date="2023" name="Nat. Plants">
        <title>Single-cell RNA sequencing provides a high-resolution roadmap for understanding the multicellular compartmentation of specialized metabolism.</title>
        <authorList>
            <person name="Sun S."/>
            <person name="Shen X."/>
            <person name="Li Y."/>
            <person name="Li Y."/>
            <person name="Wang S."/>
            <person name="Li R."/>
            <person name="Zhang H."/>
            <person name="Shen G."/>
            <person name="Guo B."/>
            <person name="Wei J."/>
            <person name="Xu J."/>
            <person name="St-Pierre B."/>
            <person name="Chen S."/>
            <person name="Sun C."/>
        </authorList>
    </citation>
    <scope>NUCLEOTIDE SEQUENCE [LARGE SCALE GENOMIC DNA]</scope>
</reference>
<dbReference type="Proteomes" id="UP001060085">
    <property type="component" value="Linkage Group LG07"/>
</dbReference>